<dbReference type="EMBL" id="BARS01049626">
    <property type="protein sequence ID" value="GAG35033.1"/>
    <property type="molecule type" value="Genomic_DNA"/>
</dbReference>
<evidence type="ECO:0008006" key="2">
    <source>
        <dbReference type="Google" id="ProtNLM"/>
    </source>
</evidence>
<dbReference type="AlphaFoldDB" id="X0XEG7"/>
<dbReference type="InterPro" id="IPR023214">
    <property type="entry name" value="HAD_sf"/>
</dbReference>
<name>X0XEG7_9ZZZZ</name>
<gene>
    <name evidence="1" type="ORF">S01H1_74207</name>
</gene>
<organism evidence="1">
    <name type="scientific">marine sediment metagenome</name>
    <dbReference type="NCBI Taxonomy" id="412755"/>
    <lineage>
        <taxon>unclassified sequences</taxon>
        <taxon>metagenomes</taxon>
        <taxon>ecological metagenomes</taxon>
    </lineage>
</organism>
<evidence type="ECO:0000313" key="1">
    <source>
        <dbReference type="EMBL" id="GAG35033.1"/>
    </source>
</evidence>
<accession>X0XEG7</accession>
<comment type="caution">
    <text evidence="1">The sequence shown here is derived from an EMBL/GenBank/DDBJ whole genome shotgun (WGS) entry which is preliminary data.</text>
</comment>
<dbReference type="Pfam" id="PF00702">
    <property type="entry name" value="Hydrolase"/>
    <property type="match status" value="1"/>
</dbReference>
<dbReference type="SUPFAM" id="SSF56784">
    <property type="entry name" value="HAD-like"/>
    <property type="match status" value="1"/>
</dbReference>
<protein>
    <recommendedName>
        <fullName evidence="2">Haloacid dehalogenase-like hydrolase</fullName>
    </recommendedName>
</protein>
<sequence>MKHAVFDNDGTISTLRQGWEKIMAPVMVKAILGDKYETADETLYHKVRNRVADYIDKSTGIQTIVQMEALVEMVREFGVVGPDKILDKFGYKEIYNQHLMELVNRRIERFKRGELDINDYTIKGALAFLKELRQKGIKLYLASGTDRQDVIAESEALGYAELFDGGIYGGLGDIQRYSKKMVIEGIMTENNLQGPQLAVFGDGPVEMREC</sequence>
<reference evidence="1" key="1">
    <citation type="journal article" date="2014" name="Front. Microbiol.">
        <title>High frequency of phylogenetically diverse reductive dehalogenase-homologous genes in deep subseafloor sedimentary metagenomes.</title>
        <authorList>
            <person name="Kawai M."/>
            <person name="Futagami T."/>
            <person name="Toyoda A."/>
            <person name="Takaki Y."/>
            <person name="Nishi S."/>
            <person name="Hori S."/>
            <person name="Arai W."/>
            <person name="Tsubouchi T."/>
            <person name="Morono Y."/>
            <person name="Uchiyama I."/>
            <person name="Ito T."/>
            <person name="Fujiyama A."/>
            <person name="Inagaki F."/>
            <person name="Takami H."/>
        </authorList>
    </citation>
    <scope>NUCLEOTIDE SEQUENCE</scope>
    <source>
        <strain evidence="1">Expedition CK06-06</strain>
    </source>
</reference>
<proteinExistence type="predicted"/>
<feature type="non-terminal residue" evidence="1">
    <location>
        <position position="210"/>
    </location>
</feature>
<dbReference type="InterPro" id="IPR036412">
    <property type="entry name" value="HAD-like_sf"/>
</dbReference>
<dbReference type="Gene3D" id="3.40.50.1000">
    <property type="entry name" value="HAD superfamily/HAD-like"/>
    <property type="match status" value="1"/>
</dbReference>